<dbReference type="PANTHER" id="PTHR43798">
    <property type="entry name" value="MONOACYLGLYCEROL LIPASE"/>
    <property type="match status" value="1"/>
</dbReference>
<dbReference type="AlphaFoldDB" id="A0AAW0D956"/>
<dbReference type="InterPro" id="IPR029058">
    <property type="entry name" value="AB_hydrolase_fold"/>
</dbReference>
<reference evidence="4 5" key="1">
    <citation type="journal article" date="2024" name="J Genomics">
        <title>Draft genome sequencing and assembly of Favolaschia claudopus CIRM-BRFM 2984 isolated from oak limbs.</title>
        <authorList>
            <person name="Navarro D."/>
            <person name="Drula E."/>
            <person name="Chaduli D."/>
            <person name="Cazenave R."/>
            <person name="Ahrendt S."/>
            <person name="Wang J."/>
            <person name="Lipzen A."/>
            <person name="Daum C."/>
            <person name="Barry K."/>
            <person name="Grigoriev I.V."/>
            <person name="Favel A."/>
            <person name="Rosso M.N."/>
            <person name="Martin F."/>
        </authorList>
    </citation>
    <scope>NUCLEOTIDE SEQUENCE [LARGE SCALE GENOMIC DNA]</scope>
    <source>
        <strain evidence="4 5">CIRM-BRFM 2984</strain>
    </source>
</reference>
<dbReference type="PANTHER" id="PTHR43798:SF33">
    <property type="entry name" value="HYDROLASE, PUTATIVE (AFU_ORTHOLOGUE AFUA_2G14860)-RELATED"/>
    <property type="match status" value="1"/>
</dbReference>
<dbReference type="EMBL" id="JAWWNJ010000009">
    <property type="protein sequence ID" value="KAK7048126.1"/>
    <property type="molecule type" value="Genomic_DNA"/>
</dbReference>
<feature type="domain" description="AB hydrolase-1" evidence="3">
    <location>
        <begin position="74"/>
        <end position="206"/>
    </location>
</feature>
<dbReference type="GO" id="GO:0016020">
    <property type="term" value="C:membrane"/>
    <property type="evidence" value="ECO:0007669"/>
    <property type="project" value="TreeGrafter"/>
</dbReference>
<dbReference type="Gene3D" id="3.40.50.1820">
    <property type="entry name" value="alpha/beta hydrolase"/>
    <property type="match status" value="1"/>
</dbReference>
<dbReference type="Pfam" id="PF00561">
    <property type="entry name" value="Abhydrolase_1"/>
    <property type="match status" value="1"/>
</dbReference>
<evidence type="ECO:0000259" key="3">
    <source>
        <dbReference type="Pfam" id="PF00561"/>
    </source>
</evidence>
<dbReference type="InterPro" id="IPR002410">
    <property type="entry name" value="Peptidase_S33"/>
</dbReference>
<dbReference type="SUPFAM" id="SSF53474">
    <property type="entry name" value="alpha/beta-Hydrolases"/>
    <property type="match status" value="1"/>
</dbReference>
<proteinExistence type="inferred from homology"/>
<evidence type="ECO:0000313" key="4">
    <source>
        <dbReference type="EMBL" id="KAK7048126.1"/>
    </source>
</evidence>
<dbReference type="PRINTS" id="PR00793">
    <property type="entry name" value="PROAMNOPTASE"/>
</dbReference>
<keyword evidence="2 4" id="KW-0378">Hydrolase</keyword>
<dbReference type="InterPro" id="IPR000073">
    <property type="entry name" value="AB_hydrolase_1"/>
</dbReference>
<evidence type="ECO:0000256" key="1">
    <source>
        <dbReference type="ARBA" id="ARBA00010088"/>
    </source>
</evidence>
<comment type="similarity">
    <text evidence="1">Belongs to the peptidase S33 family.</text>
</comment>
<evidence type="ECO:0000256" key="2">
    <source>
        <dbReference type="ARBA" id="ARBA00022801"/>
    </source>
</evidence>
<dbReference type="GO" id="GO:0008233">
    <property type="term" value="F:peptidase activity"/>
    <property type="evidence" value="ECO:0007669"/>
    <property type="project" value="InterPro"/>
</dbReference>
<dbReference type="InterPro" id="IPR050266">
    <property type="entry name" value="AB_hydrolase_sf"/>
</dbReference>
<keyword evidence="5" id="KW-1185">Reference proteome</keyword>
<dbReference type="Proteomes" id="UP001362999">
    <property type="component" value="Unassembled WGS sequence"/>
</dbReference>
<evidence type="ECO:0000313" key="5">
    <source>
        <dbReference type="Proteomes" id="UP001362999"/>
    </source>
</evidence>
<comment type="caution">
    <text evidence="4">The sequence shown here is derived from an EMBL/GenBank/DDBJ whole genome shotgun (WGS) entry which is preliminary data.</text>
</comment>
<organism evidence="4 5">
    <name type="scientific">Favolaschia claudopus</name>
    <dbReference type="NCBI Taxonomy" id="2862362"/>
    <lineage>
        <taxon>Eukaryota</taxon>
        <taxon>Fungi</taxon>
        <taxon>Dikarya</taxon>
        <taxon>Basidiomycota</taxon>
        <taxon>Agaricomycotina</taxon>
        <taxon>Agaricomycetes</taxon>
        <taxon>Agaricomycetidae</taxon>
        <taxon>Agaricales</taxon>
        <taxon>Marasmiineae</taxon>
        <taxon>Mycenaceae</taxon>
        <taxon>Favolaschia</taxon>
    </lineage>
</organism>
<gene>
    <name evidence="4" type="ORF">R3P38DRAFT_2867533</name>
</gene>
<protein>
    <submittedName>
        <fullName evidence="4">Alpha/Beta hydrolase protein</fullName>
    </submittedName>
</protein>
<sequence>MPYACNKSNLNGLNGMEVLPEHLCIQHMFSDQTTTLKFSEGKIPFYLGGEVFETYYKFFGPDIDASILSIAQGPLVVLHGSGMSHDYLTTLADLAPSTTVIFYDQLGSGQSSRLLWKDSSFWTIDLFIAQLENLLYFFGISHCFNLLGHCWGGVLASEFIARRHPKGLQSLVLSNTLASSKLRNELLAAQRLKLPERVQAMLKKHEAAGTTKSEEYRNAMRVFWAKHGCRVQPFPPEFIYTQCVSEDPEDPRVLEAMNGNMRLDSEWDMTQTVISSIRHVPTLLITADLTESASAPFFWGIDRMKCVQFPTPSHTPQWGERERYMAVVAEFLKQTGHERCVLKNFFVVVSMTYII</sequence>
<name>A0AAW0D956_9AGAR</name>
<dbReference type="GO" id="GO:0006508">
    <property type="term" value="P:proteolysis"/>
    <property type="evidence" value="ECO:0007669"/>
    <property type="project" value="InterPro"/>
</dbReference>
<accession>A0AAW0D956</accession>